<dbReference type="PRINTS" id="PR00237">
    <property type="entry name" value="GPCRRHODOPSN"/>
</dbReference>
<name>A0AAD9J3L1_9ANNE</name>
<keyword evidence="9 10" id="KW-0807">Transducer</keyword>
<keyword evidence="3" id="KW-1003">Cell membrane</keyword>
<dbReference type="EMBL" id="JAODUP010000660">
    <property type="protein sequence ID" value="KAK2145728.1"/>
    <property type="molecule type" value="Genomic_DNA"/>
</dbReference>
<dbReference type="InterPro" id="IPR000611">
    <property type="entry name" value="NPY_rcpt"/>
</dbReference>
<comment type="similarity">
    <text evidence="2 10">Belongs to the G-protein coupled receptor 1 family.</text>
</comment>
<evidence type="ECO:0000256" key="10">
    <source>
        <dbReference type="RuleBase" id="RU000688"/>
    </source>
</evidence>
<keyword evidence="15" id="KW-1185">Reference proteome</keyword>
<dbReference type="PRINTS" id="PR01012">
    <property type="entry name" value="NRPEPTIDEYR"/>
</dbReference>
<sequence length="484" mass="52858">MDQWSADDQFESANIWSTDSILDVDGNATAPSSASSSSPTMTMMTTMTNVSVTRPSGPSPTAITISTFLAFICVVGLVGNGLVVFVVSRYTKMKTVTNMYILNLSVADFFYLLGLPLVMVVSLRNEWVFGAAMCRIYYMLTCVNWFTGTFTLVMMSADRFLAVCYPIASMRYRTPIYAIAAIALIWIVSFVAMLPIVLFAGLVQHPGTAESYTCNINWPSDDQMTGYRIFILYDFLIGFLIPVGLISVFYALLLCRLRATGSQIRNADRRRSHRKVTKLVTLIIAVFIICWLPFWSFQVYNVFRRPGALANWKLFLNYIFSMMSYTNSMVNPLLYAFTNDNFRESFISAFRCAADPILGPGARRWSEYVSAGNNNSLAQTNSGHQSRDRNKTAGGRAAGGGAAGGADPAATDHGQDYEFTMLTSNSNSPAGNSTKQEADVPGPDDERQKLTADGATGDDDVDGGGATDVLIGGGVYTGPNTVNT</sequence>
<evidence type="ECO:0000259" key="13">
    <source>
        <dbReference type="PROSITE" id="PS50262"/>
    </source>
</evidence>
<protein>
    <recommendedName>
        <fullName evidence="13">G-protein coupled receptors family 1 profile domain-containing protein</fullName>
    </recommendedName>
</protein>
<dbReference type="InterPro" id="IPR017452">
    <property type="entry name" value="GPCR_Rhodpsn_7TM"/>
</dbReference>
<evidence type="ECO:0000256" key="4">
    <source>
        <dbReference type="ARBA" id="ARBA00022692"/>
    </source>
</evidence>
<dbReference type="Pfam" id="PF00001">
    <property type="entry name" value="7tm_1"/>
    <property type="match status" value="1"/>
</dbReference>
<proteinExistence type="inferred from homology"/>
<gene>
    <name evidence="14" type="ORF">LSH36_660g00007</name>
</gene>
<evidence type="ECO:0000256" key="11">
    <source>
        <dbReference type="SAM" id="MobiDB-lite"/>
    </source>
</evidence>
<dbReference type="Gene3D" id="1.20.1070.10">
    <property type="entry name" value="Rhodopsin 7-helix transmembrane proteins"/>
    <property type="match status" value="1"/>
</dbReference>
<feature type="transmembrane region" description="Helical" evidence="12">
    <location>
        <begin position="230"/>
        <end position="255"/>
    </location>
</feature>
<keyword evidence="7 12" id="KW-0472">Membrane</keyword>
<feature type="transmembrane region" description="Helical" evidence="12">
    <location>
        <begin position="135"/>
        <end position="155"/>
    </location>
</feature>
<dbReference type="GO" id="GO:0005886">
    <property type="term" value="C:plasma membrane"/>
    <property type="evidence" value="ECO:0007669"/>
    <property type="project" value="UniProtKB-SubCell"/>
</dbReference>
<feature type="transmembrane region" description="Helical" evidence="12">
    <location>
        <begin position="276"/>
        <end position="295"/>
    </location>
</feature>
<comment type="caution">
    <text evidence="14">The sequence shown here is derived from an EMBL/GenBank/DDBJ whole genome shotgun (WGS) entry which is preliminary data.</text>
</comment>
<feature type="domain" description="G-protein coupled receptors family 1 profile" evidence="13">
    <location>
        <begin position="79"/>
        <end position="335"/>
    </location>
</feature>
<evidence type="ECO:0000256" key="8">
    <source>
        <dbReference type="ARBA" id="ARBA00023170"/>
    </source>
</evidence>
<evidence type="ECO:0000256" key="12">
    <source>
        <dbReference type="SAM" id="Phobius"/>
    </source>
</evidence>
<dbReference type="SUPFAM" id="SSF81321">
    <property type="entry name" value="Family A G protein-coupled receptor-like"/>
    <property type="match status" value="1"/>
</dbReference>
<evidence type="ECO:0000256" key="5">
    <source>
        <dbReference type="ARBA" id="ARBA00022989"/>
    </source>
</evidence>
<evidence type="ECO:0000256" key="7">
    <source>
        <dbReference type="ARBA" id="ARBA00023136"/>
    </source>
</evidence>
<comment type="subcellular location">
    <subcellularLocation>
        <location evidence="1">Cell membrane</location>
        <topology evidence="1">Multi-pass membrane protein</topology>
    </subcellularLocation>
</comment>
<dbReference type="Proteomes" id="UP001208570">
    <property type="component" value="Unassembled WGS sequence"/>
</dbReference>
<dbReference type="PANTHER" id="PTHR24229">
    <property type="entry name" value="NEUROPEPTIDES RECEPTOR"/>
    <property type="match status" value="1"/>
</dbReference>
<dbReference type="AlphaFoldDB" id="A0AAD9J3L1"/>
<evidence type="ECO:0000256" key="2">
    <source>
        <dbReference type="ARBA" id="ARBA00010663"/>
    </source>
</evidence>
<evidence type="ECO:0000256" key="6">
    <source>
        <dbReference type="ARBA" id="ARBA00023040"/>
    </source>
</evidence>
<accession>A0AAD9J3L1</accession>
<feature type="compositionally biased region" description="Polar residues" evidence="11">
    <location>
        <begin position="421"/>
        <end position="435"/>
    </location>
</feature>
<dbReference type="PROSITE" id="PS50262">
    <property type="entry name" value="G_PROTEIN_RECEP_F1_2"/>
    <property type="match status" value="1"/>
</dbReference>
<dbReference type="PANTHER" id="PTHR24229:SF40">
    <property type="entry name" value="ALLATOSTATIN C RECEPTOR 1-RELATED"/>
    <property type="match status" value="1"/>
</dbReference>
<organism evidence="14 15">
    <name type="scientific">Paralvinella palmiformis</name>
    <dbReference type="NCBI Taxonomy" id="53620"/>
    <lineage>
        <taxon>Eukaryota</taxon>
        <taxon>Metazoa</taxon>
        <taxon>Spiralia</taxon>
        <taxon>Lophotrochozoa</taxon>
        <taxon>Annelida</taxon>
        <taxon>Polychaeta</taxon>
        <taxon>Sedentaria</taxon>
        <taxon>Canalipalpata</taxon>
        <taxon>Terebellida</taxon>
        <taxon>Terebelliformia</taxon>
        <taxon>Alvinellidae</taxon>
        <taxon>Paralvinella</taxon>
    </lineage>
</organism>
<reference evidence="14" key="1">
    <citation type="journal article" date="2023" name="Mol. Biol. Evol.">
        <title>Third-Generation Sequencing Reveals the Adaptive Role of the Epigenome in Three Deep-Sea Polychaetes.</title>
        <authorList>
            <person name="Perez M."/>
            <person name="Aroh O."/>
            <person name="Sun Y."/>
            <person name="Lan Y."/>
            <person name="Juniper S.K."/>
            <person name="Young C.R."/>
            <person name="Angers B."/>
            <person name="Qian P.Y."/>
        </authorList>
    </citation>
    <scope>NUCLEOTIDE SEQUENCE</scope>
    <source>
        <strain evidence="14">P08H-3</strain>
    </source>
</reference>
<evidence type="ECO:0000256" key="3">
    <source>
        <dbReference type="ARBA" id="ARBA00022475"/>
    </source>
</evidence>
<dbReference type="GO" id="GO:0004983">
    <property type="term" value="F:neuropeptide Y receptor activity"/>
    <property type="evidence" value="ECO:0007669"/>
    <property type="project" value="InterPro"/>
</dbReference>
<feature type="transmembrane region" description="Helical" evidence="12">
    <location>
        <begin position="100"/>
        <end position="123"/>
    </location>
</feature>
<dbReference type="GO" id="GO:0042277">
    <property type="term" value="F:peptide binding"/>
    <property type="evidence" value="ECO:0007669"/>
    <property type="project" value="TreeGrafter"/>
</dbReference>
<feature type="transmembrane region" description="Helical" evidence="12">
    <location>
        <begin position="176"/>
        <end position="203"/>
    </location>
</feature>
<keyword evidence="6 10" id="KW-0297">G-protein coupled receptor</keyword>
<dbReference type="PROSITE" id="PS00237">
    <property type="entry name" value="G_PROTEIN_RECEP_F1_1"/>
    <property type="match status" value="1"/>
</dbReference>
<dbReference type="GO" id="GO:0043005">
    <property type="term" value="C:neuron projection"/>
    <property type="evidence" value="ECO:0007669"/>
    <property type="project" value="TreeGrafter"/>
</dbReference>
<keyword evidence="8 10" id="KW-0675">Receptor</keyword>
<feature type="compositionally biased region" description="Gly residues" evidence="11">
    <location>
        <begin position="463"/>
        <end position="476"/>
    </location>
</feature>
<evidence type="ECO:0000256" key="1">
    <source>
        <dbReference type="ARBA" id="ARBA00004651"/>
    </source>
</evidence>
<feature type="transmembrane region" description="Helical" evidence="12">
    <location>
        <begin position="315"/>
        <end position="337"/>
    </location>
</feature>
<feature type="transmembrane region" description="Helical" evidence="12">
    <location>
        <begin position="62"/>
        <end position="88"/>
    </location>
</feature>
<keyword evidence="4 10" id="KW-0812">Transmembrane</keyword>
<evidence type="ECO:0000256" key="9">
    <source>
        <dbReference type="ARBA" id="ARBA00023224"/>
    </source>
</evidence>
<evidence type="ECO:0000313" key="14">
    <source>
        <dbReference type="EMBL" id="KAK2145728.1"/>
    </source>
</evidence>
<evidence type="ECO:0000313" key="15">
    <source>
        <dbReference type="Proteomes" id="UP001208570"/>
    </source>
</evidence>
<feature type="region of interest" description="Disordered" evidence="11">
    <location>
        <begin position="376"/>
        <end position="484"/>
    </location>
</feature>
<dbReference type="SMART" id="SM01381">
    <property type="entry name" value="7TM_GPCR_Srsx"/>
    <property type="match status" value="1"/>
</dbReference>
<dbReference type="InterPro" id="IPR000276">
    <property type="entry name" value="GPCR_Rhodpsn"/>
</dbReference>
<keyword evidence="5 12" id="KW-1133">Transmembrane helix</keyword>